<accession>A5BJS2</accession>
<reference evidence="2" key="1">
    <citation type="journal article" date="2007" name="PLoS ONE">
        <title>The first genome sequence of an elite grapevine cultivar (Pinot noir Vitis vinifera L.): coping with a highly heterozygous genome.</title>
        <authorList>
            <person name="Velasco R."/>
            <person name="Zharkikh A."/>
            <person name="Troggio M."/>
            <person name="Cartwright D.A."/>
            <person name="Cestaro A."/>
            <person name="Pruss D."/>
            <person name="Pindo M."/>
            <person name="FitzGerald L.M."/>
            <person name="Vezzulli S."/>
            <person name="Reid J."/>
            <person name="Malacarne G."/>
            <person name="Iliev D."/>
            <person name="Coppola G."/>
            <person name="Wardell B."/>
            <person name="Micheletti D."/>
            <person name="Macalma T."/>
            <person name="Facci M."/>
            <person name="Mitchell J.T."/>
            <person name="Perazzolli M."/>
            <person name="Eldredge G."/>
            <person name="Gatto P."/>
            <person name="Oyzerski R."/>
            <person name="Moretto M."/>
            <person name="Gutin N."/>
            <person name="Stefanini M."/>
            <person name="Chen Y."/>
            <person name="Segala C."/>
            <person name="Davenport C."/>
            <person name="Dematte L."/>
            <person name="Mraz A."/>
            <person name="Battilana J."/>
            <person name="Stormo K."/>
            <person name="Costa F."/>
            <person name="Tao Q."/>
            <person name="Si-Ammour A."/>
            <person name="Harkins T."/>
            <person name="Lackey A."/>
            <person name="Perbost C."/>
            <person name="Taillon B."/>
            <person name="Stella A."/>
            <person name="Solovyev V."/>
            <person name="Fawcett J.A."/>
            <person name="Sterck L."/>
            <person name="Vandepoele K."/>
            <person name="Grando S.M."/>
            <person name="Toppo S."/>
            <person name="Moser C."/>
            <person name="Lanchbury J."/>
            <person name="Bogden R."/>
            <person name="Skolnick M."/>
            <person name="Sgaramella V."/>
            <person name="Bhatnagar S.K."/>
            <person name="Fontana P."/>
            <person name="Gutin A."/>
            <person name="Van de Peer Y."/>
            <person name="Salamini F."/>
            <person name="Viola R."/>
        </authorList>
    </citation>
    <scope>NUCLEOTIDE SEQUENCE</scope>
</reference>
<evidence type="ECO:0000313" key="2">
    <source>
        <dbReference type="EMBL" id="CAN70247.1"/>
    </source>
</evidence>
<evidence type="ECO:0000259" key="1">
    <source>
        <dbReference type="Pfam" id="PF24925"/>
    </source>
</evidence>
<dbReference type="EMBL" id="AM461888">
    <property type="protein sequence ID" value="CAN70247.1"/>
    <property type="molecule type" value="Genomic_DNA"/>
</dbReference>
<dbReference type="InterPro" id="IPR056648">
    <property type="entry name" value="DUF7746"/>
</dbReference>
<protein>
    <recommendedName>
        <fullName evidence="1">DUF7746 domain-containing protein</fullName>
    </recommendedName>
</protein>
<organism evidence="2">
    <name type="scientific">Vitis vinifera</name>
    <name type="common">Grape</name>
    <dbReference type="NCBI Taxonomy" id="29760"/>
    <lineage>
        <taxon>Eukaryota</taxon>
        <taxon>Viridiplantae</taxon>
        <taxon>Streptophyta</taxon>
        <taxon>Embryophyta</taxon>
        <taxon>Tracheophyta</taxon>
        <taxon>Spermatophyta</taxon>
        <taxon>Magnoliopsida</taxon>
        <taxon>eudicotyledons</taxon>
        <taxon>Gunneridae</taxon>
        <taxon>Pentapetalae</taxon>
        <taxon>rosids</taxon>
        <taxon>Vitales</taxon>
        <taxon>Vitaceae</taxon>
        <taxon>Viteae</taxon>
        <taxon>Vitis</taxon>
    </lineage>
</organism>
<name>A5BJS2_VITVI</name>
<dbReference type="AlphaFoldDB" id="A5BJS2"/>
<gene>
    <name evidence="2" type="ORF">VITISV_021083</name>
</gene>
<dbReference type="PANTHER" id="PTHR33054:SF9">
    <property type="entry name" value="CCHC-TYPE DOMAIN-CONTAINING PROTEIN"/>
    <property type="match status" value="1"/>
</dbReference>
<proteinExistence type="predicted"/>
<dbReference type="PANTHER" id="PTHR33054">
    <property type="entry name" value="CCHC-TYPE DOMAIN-CONTAINING PROTEIN"/>
    <property type="match status" value="1"/>
</dbReference>
<feature type="domain" description="DUF7746" evidence="1">
    <location>
        <begin position="1"/>
        <end position="64"/>
    </location>
</feature>
<sequence length="528" mass="61369">MMMAANAYRIKTSNSDFHAAGALVIGFTGLLKGWWDHYLSQNDREYILNAKKTIIKEEGTSVQTYEEDAVNTLIFAITKHFIGDPVYFQERTSEILNNLRCPTLQDFKWYKDMFLVKVMSRPDCGNHYWKEKFISGLPTLFAEKVRQRIRNIHNGRIPYESLTYGELITFVNNEGLMIDKENDESSENYESEEDNQILITQEISSEGSSLEEESDNQKDCDDSKLSQEGQECQISRFSFFKLKNLDLLESIRQMICEKAKATGEAKQEHIMQFLADCSTFGITIQGMSFTWISCYDNTYNNCPKTDPLCREIPLERHDCKCALTYSICKANIDLDSYKPIVIKFNNESIELTPTLLMDYGVLYQLIFSHPDQTDKFGRKLAICVLNAFINDFKSVELIIESKPPEWSNDGGVYPAQHLILLKANQRKHQLFGTEDPWPCTKSSLKKQIRHWRSRIIARDLDSEIYSSSNYNLITEDNIQKIISANNFHEVPLLFQTQFTYLVDKYKKEYVLEEEARKTFEKYLLEMLN</sequence>
<dbReference type="Pfam" id="PF24925">
    <property type="entry name" value="DUF7746"/>
    <property type="match status" value="1"/>
</dbReference>
<dbReference type="Pfam" id="PF22909">
    <property type="entry name" value="Caulimovir_coat_dom"/>
    <property type="match status" value="1"/>
</dbReference>